<evidence type="ECO:0000256" key="2">
    <source>
        <dbReference type="ARBA" id="ARBA00022723"/>
    </source>
</evidence>
<keyword evidence="4" id="KW-1185">Reference proteome</keyword>
<organism evidence="3 4">
    <name type="scientific">Paramuricea clavata</name>
    <name type="common">Red gorgonian</name>
    <name type="synonym">Violescent sea-whip</name>
    <dbReference type="NCBI Taxonomy" id="317549"/>
    <lineage>
        <taxon>Eukaryota</taxon>
        <taxon>Metazoa</taxon>
        <taxon>Cnidaria</taxon>
        <taxon>Anthozoa</taxon>
        <taxon>Octocorallia</taxon>
        <taxon>Malacalcyonacea</taxon>
        <taxon>Plexauridae</taxon>
        <taxon>Paramuricea</taxon>
    </lineage>
</organism>
<name>A0A6S7GNP4_PARCT</name>
<dbReference type="Proteomes" id="UP001152795">
    <property type="component" value="Unassembled WGS sequence"/>
</dbReference>
<dbReference type="InterPro" id="IPR027806">
    <property type="entry name" value="HARBI1_dom"/>
</dbReference>
<dbReference type="EMBL" id="CACRXK020001289">
    <property type="protein sequence ID" value="CAB3988167.1"/>
    <property type="molecule type" value="Genomic_DNA"/>
</dbReference>
<reference evidence="3" key="1">
    <citation type="submission" date="2020-04" db="EMBL/GenBank/DDBJ databases">
        <authorList>
            <person name="Alioto T."/>
            <person name="Alioto T."/>
            <person name="Gomez Garrido J."/>
        </authorList>
    </citation>
    <scope>NUCLEOTIDE SEQUENCE</scope>
    <source>
        <strain evidence="3">A484AB</strain>
    </source>
</reference>
<sequence>MATARRRSFRDVVTVMSYDDSSDSSNSSSDEEDLDLLFVDVAFGEGRVLDSRPNILDFTEIECEEMFRFEKGDMPRLLEALQIPAVYTGYQGSVFNGMEGLMVMLRRLTYPNRWCDLVKIFGRSEAELSILFNMVINDIYTRFNHLLTSLDLAWLDPAIFADAVHCKGAPLNQCWGFIDGTTRRIARPVRNQNVMYSGHKRIHCIKFQSVLAPNGLIAHLFGPIEGRRHDAFMLGVSGLLPLLERIIKPNGEPYVVYGDPAYGISRHIISPFKGAHLTEPQQQFNRDMSEVRVCVEWGFGKIAQYFAYLDFQKNLKVLLQPVAKYYAVGALLINCHTCLYGSVASSFFNLDPPLLEDYLTNRN</sequence>
<dbReference type="OrthoDB" id="5956446at2759"/>
<dbReference type="Pfam" id="PF13359">
    <property type="entry name" value="DDE_Tnp_4"/>
    <property type="match status" value="1"/>
</dbReference>
<dbReference type="GO" id="GO:0046872">
    <property type="term" value="F:metal ion binding"/>
    <property type="evidence" value="ECO:0007669"/>
    <property type="project" value="UniProtKB-KW"/>
</dbReference>
<comment type="caution">
    <text evidence="3">The sequence shown here is derived from an EMBL/GenBank/DDBJ whole genome shotgun (WGS) entry which is preliminary data.</text>
</comment>
<accession>A0A6S7GNP4</accession>
<proteinExistence type="predicted"/>
<dbReference type="PANTHER" id="PTHR34615">
    <property type="entry name" value="PX DOMAIN-CONTAINING PROTEIN"/>
    <property type="match status" value="1"/>
</dbReference>
<dbReference type="AlphaFoldDB" id="A0A6S7GNP4"/>
<keyword evidence="2" id="KW-0479">Metal-binding</keyword>
<protein>
    <submittedName>
        <fullName evidence="3">Uncharacterized protein</fullName>
    </submittedName>
</protein>
<dbReference type="PANTHER" id="PTHR34615:SF1">
    <property type="entry name" value="PX DOMAIN-CONTAINING PROTEIN"/>
    <property type="match status" value="1"/>
</dbReference>
<comment type="cofactor">
    <cofactor evidence="1">
        <name>a divalent metal cation</name>
        <dbReference type="ChEBI" id="CHEBI:60240"/>
    </cofactor>
</comment>
<evidence type="ECO:0000313" key="4">
    <source>
        <dbReference type="Proteomes" id="UP001152795"/>
    </source>
</evidence>
<evidence type="ECO:0000313" key="3">
    <source>
        <dbReference type="EMBL" id="CAB3988167.1"/>
    </source>
</evidence>
<evidence type="ECO:0000256" key="1">
    <source>
        <dbReference type="ARBA" id="ARBA00001968"/>
    </source>
</evidence>
<gene>
    <name evidence="3" type="ORF">PACLA_8A073188</name>
</gene>